<reference evidence="1" key="1">
    <citation type="submission" date="2018-05" db="EMBL/GenBank/DDBJ databases">
        <authorList>
            <person name="Lanie J.A."/>
            <person name="Ng W.-L."/>
            <person name="Kazmierczak K.M."/>
            <person name="Andrzejewski T.M."/>
            <person name="Davidsen T.M."/>
            <person name="Wayne K.J."/>
            <person name="Tettelin H."/>
            <person name="Glass J.I."/>
            <person name="Rusch D."/>
            <person name="Podicherti R."/>
            <person name="Tsui H.-C.T."/>
            <person name="Winkler M.E."/>
        </authorList>
    </citation>
    <scope>NUCLEOTIDE SEQUENCE</scope>
</reference>
<protein>
    <submittedName>
        <fullName evidence="1">Uncharacterized protein</fullName>
    </submittedName>
</protein>
<accession>A0A382U2E4</accession>
<gene>
    <name evidence="1" type="ORF">METZ01_LOCUS381333</name>
</gene>
<organism evidence="1">
    <name type="scientific">marine metagenome</name>
    <dbReference type="NCBI Taxonomy" id="408172"/>
    <lineage>
        <taxon>unclassified sequences</taxon>
        <taxon>metagenomes</taxon>
        <taxon>ecological metagenomes</taxon>
    </lineage>
</organism>
<sequence>KKPTRTWSPAKSWRNSFPATFSTIAFCVKPRFPWRPLLKRKN</sequence>
<feature type="non-terminal residue" evidence="1">
    <location>
        <position position="1"/>
    </location>
</feature>
<name>A0A382U2E4_9ZZZZ</name>
<dbReference type="EMBL" id="UINC01140999">
    <property type="protein sequence ID" value="SVD28479.1"/>
    <property type="molecule type" value="Genomic_DNA"/>
</dbReference>
<feature type="non-terminal residue" evidence="1">
    <location>
        <position position="42"/>
    </location>
</feature>
<evidence type="ECO:0000313" key="1">
    <source>
        <dbReference type="EMBL" id="SVD28479.1"/>
    </source>
</evidence>
<dbReference type="AlphaFoldDB" id="A0A382U2E4"/>
<proteinExistence type="predicted"/>